<accession>A0A183DJC3</accession>
<dbReference type="SUPFAM" id="SSF81321">
    <property type="entry name" value="Family A G protein-coupled receptor-like"/>
    <property type="match status" value="1"/>
</dbReference>
<reference evidence="4 5" key="1">
    <citation type="submission" date="2016-06" db="UniProtKB">
        <authorList>
            <consortium name="WormBaseParasite"/>
        </authorList>
    </citation>
    <scope>IDENTIFICATION</scope>
</reference>
<dbReference type="OrthoDB" id="5812383at2759"/>
<sequence>MPHAWMWRWSDFASSFMLLCLTLDRLLSVKLPIRYITSGTKYSTRVITF</sequence>
<organism evidence="4">
    <name type="scientific">Gongylonema pulchrum</name>
    <dbReference type="NCBI Taxonomy" id="637853"/>
    <lineage>
        <taxon>Eukaryota</taxon>
        <taxon>Metazoa</taxon>
        <taxon>Ecdysozoa</taxon>
        <taxon>Nematoda</taxon>
        <taxon>Chromadorea</taxon>
        <taxon>Rhabditida</taxon>
        <taxon>Spirurina</taxon>
        <taxon>Spiruromorpha</taxon>
        <taxon>Spiruroidea</taxon>
        <taxon>Gongylonematidae</taxon>
        <taxon>Gongylonema</taxon>
    </lineage>
</organism>
<evidence type="ECO:0000313" key="2">
    <source>
        <dbReference type="EMBL" id="VDK65904.1"/>
    </source>
</evidence>
<evidence type="ECO:0000313" key="3">
    <source>
        <dbReference type="Proteomes" id="UP000271098"/>
    </source>
</evidence>
<gene>
    <name evidence="1" type="ORF">GPUH_LOCUS8816</name>
    <name evidence="2" type="ORF">GPUH_LOCUS8874</name>
</gene>
<evidence type="ECO:0000313" key="4">
    <source>
        <dbReference type="WBParaSite" id="GPUH_0000882401-mRNA-1"/>
    </source>
</evidence>
<evidence type="ECO:0000313" key="1">
    <source>
        <dbReference type="EMBL" id="VDK65445.1"/>
    </source>
</evidence>
<dbReference type="AlphaFoldDB" id="A0A183DJC3"/>
<dbReference type="EMBL" id="UYRT01027069">
    <property type="protein sequence ID" value="VDK65904.1"/>
    <property type="molecule type" value="Genomic_DNA"/>
</dbReference>
<evidence type="ECO:0000313" key="5">
    <source>
        <dbReference type="WBParaSite" id="GPUH_0000888301-mRNA-1"/>
    </source>
</evidence>
<name>A0A183DJC3_9BILA</name>
<proteinExistence type="predicted"/>
<dbReference type="Proteomes" id="UP000271098">
    <property type="component" value="Unassembled WGS sequence"/>
</dbReference>
<dbReference type="EMBL" id="UYRT01026696">
    <property type="protein sequence ID" value="VDK65445.1"/>
    <property type="molecule type" value="Genomic_DNA"/>
</dbReference>
<reference evidence="1 3" key="2">
    <citation type="submission" date="2018-11" db="EMBL/GenBank/DDBJ databases">
        <authorList>
            <consortium name="Pathogen Informatics"/>
        </authorList>
    </citation>
    <scope>NUCLEOTIDE SEQUENCE [LARGE SCALE GENOMIC DNA]</scope>
</reference>
<dbReference type="WBParaSite" id="GPUH_0000882401-mRNA-1">
    <property type="protein sequence ID" value="GPUH_0000882401-mRNA-1"/>
    <property type="gene ID" value="GPUH_0000882401"/>
</dbReference>
<protein>
    <submittedName>
        <fullName evidence="4 5">Secreted protein</fullName>
    </submittedName>
</protein>
<keyword evidence="3" id="KW-1185">Reference proteome</keyword>
<dbReference type="WBParaSite" id="GPUH_0000888301-mRNA-1">
    <property type="protein sequence ID" value="GPUH_0000888301-mRNA-1"/>
    <property type="gene ID" value="GPUH_0000888301"/>
</dbReference>